<proteinExistence type="predicted"/>
<evidence type="ECO:0000313" key="1">
    <source>
        <dbReference type="EMBL" id="ROP42847.1"/>
    </source>
</evidence>
<dbReference type="InParanoid" id="A0A3N1HJY8"/>
<organism evidence="1 2">
    <name type="scientific">Pseudokineococcus lusitanus</name>
    <dbReference type="NCBI Taxonomy" id="763993"/>
    <lineage>
        <taxon>Bacteria</taxon>
        <taxon>Bacillati</taxon>
        <taxon>Actinomycetota</taxon>
        <taxon>Actinomycetes</taxon>
        <taxon>Kineosporiales</taxon>
        <taxon>Kineosporiaceae</taxon>
        <taxon>Pseudokineococcus</taxon>
    </lineage>
</organism>
<dbReference type="AlphaFoldDB" id="A0A3N1HJY8"/>
<gene>
    <name evidence="1" type="ORF">EDC03_2134</name>
</gene>
<name>A0A3N1HJY8_9ACTN</name>
<dbReference type="Proteomes" id="UP000276232">
    <property type="component" value="Unassembled WGS sequence"/>
</dbReference>
<comment type="caution">
    <text evidence="1">The sequence shown here is derived from an EMBL/GenBank/DDBJ whole genome shotgun (WGS) entry which is preliminary data.</text>
</comment>
<dbReference type="EMBL" id="RJKN01000005">
    <property type="protein sequence ID" value="ROP42847.1"/>
    <property type="molecule type" value="Genomic_DNA"/>
</dbReference>
<sequence length="250" mass="26172">MRRVVGGVLLVGTLLVLVAAAWTASRGWVAYSALQRVRDEVPSLVDAVTAADPDRVAASAARVRADTEEARRATQDPLWRLASRFPLGGENLEALTTTSTAVDGLADDGLPALEQVVTGVDEARTSLRAVAGLDVSALDDAASALRDAVGALPAVEEATSTARAQIATVEGEHLLPEVEQARDQMLDVLDLGARAEELLATVDVPPQVLAPLQGLRSPTAEDVRDIDGEVVPDAVEDGLRRLRDALPGLG</sequence>
<accession>A0A3N1HJY8</accession>
<evidence type="ECO:0000313" key="2">
    <source>
        <dbReference type="Proteomes" id="UP000276232"/>
    </source>
</evidence>
<keyword evidence="2" id="KW-1185">Reference proteome</keyword>
<protein>
    <submittedName>
        <fullName evidence="1">Uncharacterized protein</fullName>
    </submittedName>
</protein>
<dbReference type="OrthoDB" id="3203519at2"/>
<dbReference type="RefSeq" id="WP_123380229.1">
    <property type="nucleotide sequence ID" value="NZ_RJKN01000005.1"/>
</dbReference>
<reference evidence="1 2" key="1">
    <citation type="journal article" date="2015" name="Stand. Genomic Sci.">
        <title>Genomic Encyclopedia of Bacterial and Archaeal Type Strains, Phase III: the genomes of soil and plant-associated and newly described type strains.</title>
        <authorList>
            <person name="Whitman W.B."/>
            <person name="Woyke T."/>
            <person name="Klenk H.P."/>
            <person name="Zhou Y."/>
            <person name="Lilburn T.G."/>
            <person name="Beck B.J."/>
            <person name="De Vos P."/>
            <person name="Vandamme P."/>
            <person name="Eisen J.A."/>
            <person name="Garrity G."/>
            <person name="Hugenholtz P."/>
            <person name="Kyrpides N.C."/>
        </authorList>
    </citation>
    <scope>NUCLEOTIDE SEQUENCE [LARGE SCALE GENOMIC DNA]</scope>
    <source>
        <strain evidence="1 2">CECT 7306</strain>
    </source>
</reference>